<evidence type="ECO:0000313" key="2">
    <source>
        <dbReference type="EMBL" id="KAG0143988.1"/>
    </source>
</evidence>
<feature type="compositionally biased region" description="Polar residues" evidence="1">
    <location>
        <begin position="1"/>
        <end position="18"/>
    </location>
</feature>
<dbReference type="EMBL" id="MU167305">
    <property type="protein sequence ID" value="KAG0143988.1"/>
    <property type="molecule type" value="Genomic_DNA"/>
</dbReference>
<keyword evidence="3" id="KW-1185">Reference proteome</keyword>
<feature type="compositionally biased region" description="Polar residues" evidence="1">
    <location>
        <begin position="32"/>
        <end position="51"/>
    </location>
</feature>
<dbReference type="Proteomes" id="UP000886653">
    <property type="component" value="Unassembled WGS sequence"/>
</dbReference>
<organism evidence="2 3">
    <name type="scientific">Cronartium quercuum f. sp. fusiforme G11</name>
    <dbReference type="NCBI Taxonomy" id="708437"/>
    <lineage>
        <taxon>Eukaryota</taxon>
        <taxon>Fungi</taxon>
        <taxon>Dikarya</taxon>
        <taxon>Basidiomycota</taxon>
        <taxon>Pucciniomycotina</taxon>
        <taxon>Pucciniomycetes</taxon>
        <taxon>Pucciniales</taxon>
        <taxon>Coleosporiaceae</taxon>
        <taxon>Cronartium</taxon>
    </lineage>
</organism>
<feature type="region of interest" description="Disordered" evidence="1">
    <location>
        <begin position="1"/>
        <end position="90"/>
    </location>
</feature>
<sequence length="223" mass="23890">MDSPHISQSSPSFFSVDQKNFPPQLAYPNASEPASVSYSTSSTVNQHTNQLEPRPSPAQSQPQPQSQSQSQSQSGPQSAPPANSLTNLGKDGDVHAVRRELNSLLGDIENLLSETDIVFSSIEQMYTSDPSPLGTYERIGALLNGYAKLANDFQASGFGGLPISPPYNLYSLLETKEREVQELYMERQKRREGSAIVMGVLQAPSTNGAVQSGSTAGAESGLV</sequence>
<name>A0A9P6NH89_9BASI</name>
<dbReference type="AlphaFoldDB" id="A0A9P6NH89"/>
<gene>
    <name evidence="2" type="ORF">CROQUDRAFT_660514</name>
</gene>
<dbReference type="OrthoDB" id="2504922at2759"/>
<protein>
    <submittedName>
        <fullName evidence="2">Uncharacterized protein</fullName>
    </submittedName>
</protein>
<reference evidence="2" key="1">
    <citation type="submission" date="2013-11" db="EMBL/GenBank/DDBJ databases">
        <title>Genome sequence of the fusiform rust pathogen reveals effectors for host alternation and coevolution with pine.</title>
        <authorList>
            <consortium name="DOE Joint Genome Institute"/>
            <person name="Smith K."/>
            <person name="Pendleton A."/>
            <person name="Kubisiak T."/>
            <person name="Anderson C."/>
            <person name="Salamov A."/>
            <person name="Aerts A."/>
            <person name="Riley R."/>
            <person name="Clum A."/>
            <person name="Lindquist E."/>
            <person name="Ence D."/>
            <person name="Campbell M."/>
            <person name="Kronenberg Z."/>
            <person name="Feau N."/>
            <person name="Dhillon B."/>
            <person name="Hamelin R."/>
            <person name="Burleigh J."/>
            <person name="Smith J."/>
            <person name="Yandell M."/>
            <person name="Nelson C."/>
            <person name="Grigoriev I."/>
            <person name="Davis J."/>
        </authorList>
    </citation>
    <scope>NUCLEOTIDE SEQUENCE</scope>
    <source>
        <strain evidence="2">G11</strain>
    </source>
</reference>
<feature type="compositionally biased region" description="Low complexity" evidence="1">
    <location>
        <begin position="57"/>
        <end position="84"/>
    </location>
</feature>
<evidence type="ECO:0000313" key="3">
    <source>
        <dbReference type="Proteomes" id="UP000886653"/>
    </source>
</evidence>
<accession>A0A9P6NH89</accession>
<comment type="caution">
    <text evidence="2">The sequence shown here is derived from an EMBL/GenBank/DDBJ whole genome shotgun (WGS) entry which is preliminary data.</text>
</comment>
<proteinExistence type="predicted"/>
<evidence type="ECO:0000256" key="1">
    <source>
        <dbReference type="SAM" id="MobiDB-lite"/>
    </source>
</evidence>